<keyword evidence="5" id="KW-0545">Nucleotide biosynthesis</keyword>
<keyword evidence="13" id="KW-1185">Reference proteome</keyword>
<dbReference type="Pfam" id="PF14572">
    <property type="entry name" value="Pribosyl_synth"/>
    <property type="match status" value="1"/>
</dbReference>
<gene>
    <name evidence="12" type="ORF">BB561_005408</name>
</gene>
<keyword evidence="9" id="KW-0460">Magnesium</keyword>
<evidence type="ECO:0000256" key="9">
    <source>
        <dbReference type="ARBA" id="ARBA00022842"/>
    </source>
</evidence>
<evidence type="ECO:0000256" key="2">
    <source>
        <dbReference type="ARBA" id="ARBA00013247"/>
    </source>
</evidence>
<dbReference type="GO" id="GO:0006164">
    <property type="term" value="P:purine nucleotide biosynthetic process"/>
    <property type="evidence" value="ECO:0007669"/>
    <property type="project" value="TreeGrafter"/>
</dbReference>
<protein>
    <recommendedName>
        <fullName evidence="2">ribose-phosphate diphosphokinase</fullName>
        <ecNumber evidence="2">2.7.6.1</ecNumber>
    </recommendedName>
</protein>
<dbReference type="InterPro" id="IPR029057">
    <property type="entry name" value="PRTase-like"/>
</dbReference>
<keyword evidence="7" id="KW-0418">Kinase</keyword>
<evidence type="ECO:0000256" key="3">
    <source>
        <dbReference type="ARBA" id="ARBA00022679"/>
    </source>
</evidence>
<dbReference type="GO" id="GO:0005524">
    <property type="term" value="F:ATP binding"/>
    <property type="evidence" value="ECO:0007669"/>
    <property type="project" value="UniProtKB-KW"/>
</dbReference>
<keyword evidence="8" id="KW-0067">ATP-binding</keyword>
<comment type="catalytic activity">
    <reaction evidence="10">
        <text>D-ribose 5-phosphate + ATP = 5-phospho-alpha-D-ribose 1-diphosphate + AMP + H(+)</text>
        <dbReference type="Rhea" id="RHEA:15609"/>
        <dbReference type="ChEBI" id="CHEBI:15378"/>
        <dbReference type="ChEBI" id="CHEBI:30616"/>
        <dbReference type="ChEBI" id="CHEBI:58017"/>
        <dbReference type="ChEBI" id="CHEBI:78346"/>
        <dbReference type="ChEBI" id="CHEBI:456215"/>
        <dbReference type="EC" id="2.7.6.1"/>
    </reaction>
</comment>
<dbReference type="NCBIfam" id="TIGR01251">
    <property type="entry name" value="ribP_PPkin"/>
    <property type="match status" value="1"/>
</dbReference>
<evidence type="ECO:0000313" key="13">
    <source>
        <dbReference type="Proteomes" id="UP000245383"/>
    </source>
</evidence>
<dbReference type="GO" id="GO:0006015">
    <property type="term" value="P:5-phosphoribose 1-diphosphate biosynthetic process"/>
    <property type="evidence" value="ECO:0007669"/>
    <property type="project" value="TreeGrafter"/>
</dbReference>
<dbReference type="SMART" id="SM01400">
    <property type="entry name" value="Pribosyltran_N"/>
    <property type="match status" value="1"/>
</dbReference>
<evidence type="ECO:0000256" key="6">
    <source>
        <dbReference type="ARBA" id="ARBA00022741"/>
    </source>
</evidence>
<comment type="similarity">
    <text evidence="1">Belongs to the ribose-phosphate pyrophosphokinase family.</text>
</comment>
<evidence type="ECO:0000256" key="5">
    <source>
        <dbReference type="ARBA" id="ARBA00022727"/>
    </source>
</evidence>
<dbReference type="GO" id="GO:0004749">
    <property type="term" value="F:ribose phosphate diphosphokinase activity"/>
    <property type="evidence" value="ECO:0007669"/>
    <property type="project" value="UniProtKB-EC"/>
</dbReference>
<dbReference type="PANTHER" id="PTHR10210:SF36">
    <property type="entry name" value="RIBOSE-PHOSPHATE PYROPHOSPHOKINASE 5"/>
    <property type="match status" value="1"/>
</dbReference>
<reference evidence="12 13" key="1">
    <citation type="journal article" date="2018" name="MBio">
        <title>Comparative Genomics Reveals the Core Gene Toolbox for the Fungus-Insect Symbiosis.</title>
        <authorList>
            <person name="Wang Y."/>
            <person name="Stata M."/>
            <person name="Wang W."/>
            <person name="Stajich J.E."/>
            <person name="White M.M."/>
            <person name="Moncalvo J.M."/>
        </authorList>
    </citation>
    <scope>NUCLEOTIDE SEQUENCE [LARGE SCALE GENOMIC DNA]</scope>
    <source>
        <strain evidence="12 13">SWE-8-4</strain>
    </source>
</reference>
<dbReference type="FunFam" id="3.40.50.2020:FF:000005">
    <property type="entry name" value="Ribose-phosphate pyrophosphokinase 1"/>
    <property type="match status" value="1"/>
</dbReference>
<comment type="caution">
    <text evidence="12">The sequence shown here is derived from an EMBL/GenBank/DDBJ whole genome shotgun (WGS) entry which is preliminary data.</text>
</comment>
<evidence type="ECO:0000256" key="8">
    <source>
        <dbReference type="ARBA" id="ARBA00022840"/>
    </source>
</evidence>
<evidence type="ECO:0000256" key="4">
    <source>
        <dbReference type="ARBA" id="ARBA00022723"/>
    </source>
</evidence>
<sequence length="337" mass="36978">MRNVCIISGSSHKSLSQGIADYLCVELVLVKLGKFSNQETSVEIKESVRNKHVYIIQSCCGNVNDNYVELLILIQACLMGSASKISVVTPLYFYSRQPSVDKTISLIDPSIVEQNFSNTKYQKWCPRNGTLISSLIESAGANHLITLDLHDPQYQGYFKIPVDVVYSEPCILNYIKSNISNWKTSIVVSPDAGGAKRVASICNKLNLGFALIHRENSEGSDSMGLVGEVTGKSVILVDDIIDSGNTLKMAIDVLSLHGVKEIHVIAIHGIFSGNCLEIMNSSPIKSIACTNSVPQEDHLLICPKLVTIDTSNIIGETIRRSFHGESIAQIFLYEKNN</sequence>
<evidence type="ECO:0000256" key="10">
    <source>
        <dbReference type="ARBA" id="ARBA00049535"/>
    </source>
</evidence>
<dbReference type="GO" id="GO:0000287">
    <property type="term" value="F:magnesium ion binding"/>
    <property type="evidence" value="ECO:0007669"/>
    <property type="project" value="InterPro"/>
</dbReference>
<dbReference type="SUPFAM" id="SSF53271">
    <property type="entry name" value="PRTase-like"/>
    <property type="match status" value="1"/>
</dbReference>
<dbReference type="EC" id="2.7.6.1" evidence="2"/>
<dbReference type="Gene3D" id="3.40.50.2020">
    <property type="match status" value="2"/>
</dbReference>
<dbReference type="InterPro" id="IPR000836">
    <property type="entry name" value="PRTase_dom"/>
</dbReference>
<dbReference type="GO" id="GO:0002189">
    <property type="term" value="C:ribose phosphate diphosphokinase complex"/>
    <property type="evidence" value="ECO:0007669"/>
    <property type="project" value="TreeGrafter"/>
</dbReference>
<dbReference type="OrthoDB" id="413572at2759"/>
<dbReference type="Pfam" id="PF13793">
    <property type="entry name" value="Pribosyltran_N"/>
    <property type="match status" value="1"/>
</dbReference>
<evidence type="ECO:0000313" key="12">
    <source>
        <dbReference type="EMBL" id="PVU89350.1"/>
    </source>
</evidence>
<dbReference type="GO" id="GO:0016301">
    <property type="term" value="F:kinase activity"/>
    <property type="evidence" value="ECO:0007669"/>
    <property type="project" value="UniProtKB-KW"/>
</dbReference>
<keyword evidence="3" id="KW-0808">Transferase</keyword>
<proteinExistence type="inferred from homology"/>
<feature type="domain" description="Ribose-phosphate pyrophosphokinase N-terminal" evidence="11">
    <location>
        <begin position="5"/>
        <end position="110"/>
    </location>
</feature>
<dbReference type="Proteomes" id="UP000245383">
    <property type="component" value="Unassembled WGS sequence"/>
</dbReference>
<dbReference type="GO" id="GO:0005737">
    <property type="term" value="C:cytoplasm"/>
    <property type="evidence" value="ECO:0007669"/>
    <property type="project" value="TreeGrafter"/>
</dbReference>
<organism evidence="12 13">
    <name type="scientific">Smittium simulii</name>
    <dbReference type="NCBI Taxonomy" id="133385"/>
    <lineage>
        <taxon>Eukaryota</taxon>
        <taxon>Fungi</taxon>
        <taxon>Fungi incertae sedis</taxon>
        <taxon>Zoopagomycota</taxon>
        <taxon>Kickxellomycotina</taxon>
        <taxon>Harpellomycetes</taxon>
        <taxon>Harpellales</taxon>
        <taxon>Legeriomycetaceae</taxon>
        <taxon>Smittium</taxon>
    </lineage>
</organism>
<dbReference type="InterPro" id="IPR029099">
    <property type="entry name" value="Pribosyltran_N"/>
</dbReference>
<evidence type="ECO:0000256" key="7">
    <source>
        <dbReference type="ARBA" id="ARBA00022777"/>
    </source>
</evidence>
<dbReference type="STRING" id="133385.A0A2T9YAJ6"/>
<dbReference type="EMBL" id="MBFR01000319">
    <property type="protein sequence ID" value="PVU89350.1"/>
    <property type="molecule type" value="Genomic_DNA"/>
</dbReference>
<keyword evidence="6" id="KW-0547">Nucleotide-binding</keyword>
<dbReference type="InterPro" id="IPR005946">
    <property type="entry name" value="Rib-P_diPkinase"/>
</dbReference>
<name>A0A2T9YAJ6_9FUNG</name>
<dbReference type="AlphaFoldDB" id="A0A2T9YAJ6"/>
<keyword evidence="4" id="KW-0479">Metal-binding</keyword>
<dbReference type="PANTHER" id="PTHR10210">
    <property type="entry name" value="RIBOSE-PHOSPHATE DIPHOSPHOKINASE FAMILY MEMBER"/>
    <property type="match status" value="1"/>
</dbReference>
<dbReference type="CDD" id="cd06223">
    <property type="entry name" value="PRTases_typeI"/>
    <property type="match status" value="1"/>
</dbReference>
<accession>A0A2T9YAJ6</accession>
<evidence type="ECO:0000259" key="11">
    <source>
        <dbReference type="Pfam" id="PF13793"/>
    </source>
</evidence>
<evidence type="ECO:0000256" key="1">
    <source>
        <dbReference type="ARBA" id="ARBA00006478"/>
    </source>
</evidence>